<sequence>MIKTFYTTKATSTGGREGTARTEDGSFEVKLTPPKEMGGPGGEGTNPEQLFAAGYSACFTSALFNVAGKKKVKLPSETRVTATVGVGPRDDGEGFGIEVSLAVAIPGMDRAEAEELVHAAHIVCPYSHALRVNFEVPVSVTE</sequence>
<reference evidence="3 4" key="1">
    <citation type="submission" date="2017-03" db="EMBL/GenBank/DDBJ databases">
        <title>Foreign affairs: Plasmid Transfer between Roseobacters and Rhizobia.</title>
        <authorList>
            <person name="Bartling P."/>
            <person name="Bunk B."/>
            <person name="Overmann J."/>
            <person name="Brinkmann H."/>
            <person name="Petersen J."/>
        </authorList>
    </citation>
    <scope>NUCLEOTIDE SEQUENCE [LARGE SCALE GENOMIC DNA]</scope>
    <source>
        <strain evidence="3 4">MACL11</strain>
    </source>
</reference>
<dbReference type="Proteomes" id="UP000191135">
    <property type="component" value="Chromosome"/>
</dbReference>
<evidence type="ECO:0000313" key="4">
    <source>
        <dbReference type="Proteomes" id="UP000191135"/>
    </source>
</evidence>
<dbReference type="STRING" id="1122214.Mame_03823"/>
<evidence type="ECO:0000256" key="2">
    <source>
        <dbReference type="SAM" id="MobiDB-lite"/>
    </source>
</evidence>
<proteinExistence type="inferred from homology"/>
<dbReference type="KEGG" id="mmed:Mame_03823"/>
<keyword evidence="4" id="KW-1185">Reference proteome</keyword>
<name>A0A1U9Z640_9HYPH</name>
<evidence type="ECO:0000256" key="1">
    <source>
        <dbReference type="ARBA" id="ARBA00007378"/>
    </source>
</evidence>
<dbReference type="SUPFAM" id="SSF82784">
    <property type="entry name" value="OsmC-like"/>
    <property type="match status" value="1"/>
</dbReference>
<dbReference type="NCBIfam" id="TIGR03561">
    <property type="entry name" value="organ_hyd_perox"/>
    <property type="match status" value="1"/>
</dbReference>
<dbReference type="InterPro" id="IPR019953">
    <property type="entry name" value="OHR"/>
</dbReference>
<dbReference type="EMBL" id="CP020330">
    <property type="protein sequence ID" value="AQZ53124.1"/>
    <property type="molecule type" value="Genomic_DNA"/>
</dbReference>
<protein>
    <submittedName>
        <fullName evidence="3">General stress protein 17o</fullName>
    </submittedName>
</protein>
<gene>
    <name evidence="3" type="primary">ohrB</name>
    <name evidence="3" type="ORF">Mame_03823</name>
</gene>
<dbReference type="GO" id="GO:0006979">
    <property type="term" value="P:response to oxidative stress"/>
    <property type="evidence" value="ECO:0007669"/>
    <property type="project" value="InterPro"/>
</dbReference>
<organism evidence="3 4">
    <name type="scientific">Martelella mediterranea DSM 17316</name>
    <dbReference type="NCBI Taxonomy" id="1122214"/>
    <lineage>
        <taxon>Bacteria</taxon>
        <taxon>Pseudomonadati</taxon>
        <taxon>Pseudomonadota</taxon>
        <taxon>Alphaproteobacteria</taxon>
        <taxon>Hyphomicrobiales</taxon>
        <taxon>Aurantimonadaceae</taxon>
        <taxon>Martelella</taxon>
    </lineage>
</organism>
<dbReference type="Gene3D" id="2.20.25.10">
    <property type="match status" value="1"/>
</dbReference>
<dbReference type="Gene3D" id="3.30.300.20">
    <property type="match status" value="1"/>
</dbReference>
<feature type="region of interest" description="Disordered" evidence="2">
    <location>
        <begin position="1"/>
        <end position="46"/>
    </location>
</feature>
<comment type="similarity">
    <text evidence="1">Belongs to the OsmC/Ohr family.</text>
</comment>
<evidence type="ECO:0000313" key="3">
    <source>
        <dbReference type="EMBL" id="AQZ53124.1"/>
    </source>
</evidence>
<dbReference type="eggNOG" id="COG1764">
    <property type="taxonomic scope" value="Bacteria"/>
</dbReference>
<dbReference type="PANTHER" id="PTHR33797:SF2">
    <property type="entry name" value="ORGANIC HYDROPEROXIDE RESISTANCE PROTEIN-LIKE"/>
    <property type="match status" value="1"/>
</dbReference>
<dbReference type="InterPro" id="IPR015946">
    <property type="entry name" value="KH_dom-like_a/b"/>
</dbReference>
<dbReference type="InterPro" id="IPR036102">
    <property type="entry name" value="OsmC/Ohrsf"/>
</dbReference>
<dbReference type="Pfam" id="PF02566">
    <property type="entry name" value="OsmC"/>
    <property type="match status" value="1"/>
</dbReference>
<dbReference type="InterPro" id="IPR003718">
    <property type="entry name" value="OsmC/Ohr_fam"/>
</dbReference>
<dbReference type="PANTHER" id="PTHR33797">
    <property type="entry name" value="ORGANIC HYDROPEROXIDE RESISTANCE PROTEIN-LIKE"/>
    <property type="match status" value="1"/>
</dbReference>
<feature type="compositionally biased region" description="Polar residues" evidence="2">
    <location>
        <begin position="1"/>
        <end position="14"/>
    </location>
</feature>
<accession>A0A1U9Z640</accession>
<dbReference type="AlphaFoldDB" id="A0A1U9Z640"/>